<keyword evidence="3" id="KW-0802">TPR repeat</keyword>
<dbReference type="AlphaFoldDB" id="A0A4Y8SFS7"/>
<dbReference type="InterPro" id="IPR052558">
    <property type="entry name" value="Siderophore_Hydrolase_D"/>
</dbReference>
<dbReference type="PANTHER" id="PTHR40841">
    <property type="entry name" value="SIDEROPHORE TRIACETYLFUSARININE C ESTERASE"/>
    <property type="match status" value="1"/>
</dbReference>
<dbReference type="InterPro" id="IPR011990">
    <property type="entry name" value="TPR-like_helical_dom_sf"/>
</dbReference>
<sequence>MKRLCAFGGNTKFSSKQFQMKPLLFLSFLFAALNVGAQVTVKNNQIILGKTDSVYSKIIGEKRKVWIYLPGDYNDISLPRKIYPVVYLLDGDGHFSSIAGMIQQLSEVNGNMVLPQMIIVAIPNTNRMRDLTPSQAKTSYEGKKDPALAITGGGEKFTAFIQQELMPHIDSAYRTAPYKLFIGHSLGGLMVINTLINHSDMFNAYIAIDPSMWWDGKKLLTQARQLLDQKRFGGKSLYMGIANTMDEGMDTLKVRKDTANASLHIRSILALKDMLQNKAADGLTFGYQYYSNDTHSSAPLITAYDGMRFLFPFYKMPAGAESKIETDDAFDIPAFYSNFYADISKHMGYKVLPNQGDLNQTGYYFLQAHKPQKAYQFFAINIANYPQSANAYDSMGDYYADQKNKAKAIEMFTKAYQLGKNPDTKKKLDKLVAGK</sequence>
<dbReference type="InterPro" id="IPR029058">
    <property type="entry name" value="AB_hydrolase_fold"/>
</dbReference>
<dbReference type="PROSITE" id="PS50005">
    <property type="entry name" value="TPR"/>
    <property type="match status" value="1"/>
</dbReference>
<dbReference type="Gene3D" id="3.40.50.1820">
    <property type="entry name" value="alpha/beta hydrolase"/>
    <property type="match status" value="1"/>
</dbReference>
<evidence type="ECO:0000256" key="4">
    <source>
        <dbReference type="SAM" id="SignalP"/>
    </source>
</evidence>
<dbReference type="SUPFAM" id="SSF53474">
    <property type="entry name" value="alpha/beta-Hydrolases"/>
    <property type="match status" value="1"/>
</dbReference>
<dbReference type="GO" id="GO:0016788">
    <property type="term" value="F:hydrolase activity, acting on ester bonds"/>
    <property type="evidence" value="ECO:0007669"/>
    <property type="project" value="TreeGrafter"/>
</dbReference>
<feature type="signal peptide" evidence="4">
    <location>
        <begin position="1"/>
        <end position="37"/>
    </location>
</feature>
<dbReference type="Pfam" id="PF00756">
    <property type="entry name" value="Esterase"/>
    <property type="match status" value="1"/>
</dbReference>
<feature type="chain" id="PRO_5021461577" evidence="4">
    <location>
        <begin position="38"/>
        <end position="435"/>
    </location>
</feature>
<keyword evidence="4" id="KW-0732">Signal</keyword>
<accession>A0A4Y8SFS7</accession>
<keyword evidence="2 5" id="KW-0378">Hydrolase</keyword>
<dbReference type="SUPFAM" id="SSF48452">
    <property type="entry name" value="TPR-like"/>
    <property type="match status" value="1"/>
</dbReference>
<proteinExistence type="inferred from homology"/>
<protein>
    <submittedName>
        <fullName evidence="5">Alpha/beta hydrolase</fullName>
    </submittedName>
</protein>
<evidence type="ECO:0000256" key="2">
    <source>
        <dbReference type="ARBA" id="ARBA00022801"/>
    </source>
</evidence>
<evidence type="ECO:0000313" key="6">
    <source>
        <dbReference type="Proteomes" id="UP000297540"/>
    </source>
</evidence>
<dbReference type="InterPro" id="IPR000801">
    <property type="entry name" value="Esterase-like"/>
</dbReference>
<organism evidence="5 6">
    <name type="scientific">Mucilaginibacter psychrotolerans</name>
    <dbReference type="NCBI Taxonomy" id="1524096"/>
    <lineage>
        <taxon>Bacteria</taxon>
        <taxon>Pseudomonadati</taxon>
        <taxon>Bacteroidota</taxon>
        <taxon>Sphingobacteriia</taxon>
        <taxon>Sphingobacteriales</taxon>
        <taxon>Sphingobacteriaceae</taxon>
        <taxon>Mucilaginibacter</taxon>
    </lineage>
</organism>
<comment type="caution">
    <text evidence="5">The sequence shown here is derived from an EMBL/GenBank/DDBJ whole genome shotgun (WGS) entry which is preliminary data.</text>
</comment>
<dbReference type="Proteomes" id="UP000297540">
    <property type="component" value="Unassembled WGS sequence"/>
</dbReference>
<reference evidence="5 6" key="1">
    <citation type="journal article" date="2017" name="Int. J. Syst. Evol. Microbiol.">
        <title>Mucilaginibacterpsychrotolerans sp. nov., isolated from peatlands.</title>
        <authorList>
            <person name="Deng Y."/>
            <person name="Shen L."/>
            <person name="Xu B."/>
            <person name="Liu Y."/>
            <person name="Gu Z."/>
            <person name="Liu H."/>
            <person name="Zhou Y."/>
        </authorList>
    </citation>
    <scope>NUCLEOTIDE SEQUENCE [LARGE SCALE GENOMIC DNA]</scope>
    <source>
        <strain evidence="5 6">NH7-4</strain>
    </source>
</reference>
<name>A0A4Y8SFS7_9SPHI</name>
<evidence type="ECO:0000313" key="5">
    <source>
        <dbReference type="EMBL" id="TFF37246.1"/>
    </source>
</evidence>
<feature type="repeat" description="TPR" evidence="3">
    <location>
        <begin position="389"/>
        <end position="422"/>
    </location>
</feature>
<dbReference type="EMBL" id="SOZE01000011">
    <property type="protein sequence ID" value="TFF37246.1"/>
    <property type="molecule type" value="Genomic_DNA"/>
</dbReference>
<dbReference type="PANTHER" id="PTHR40841:SF2">
    <property type="entry name" value="SIDEROPHORE-DEGRADING ESTERASE (EUROFUNG)"/>
    <property type="match status" value="1"/>
</dbReference>
<comment type="similarity">
    <text evidence="1">Belongs to the esterase D family.</text>
</comment>
<evidence type="ECO:0000256" key="1">
    <source>
        <dbReference type="ARBA" id="ARBA00005622"/>
    </source>
</evidence>
<gene>
    <name evidence="5" type="ORF">E2R66_12470</name>
</gene>
<dbReference type="InterPro" id="IPR019734">
    <property type="entry name" value="TPR_rpt"/>
</dbReference>
<keyword evidence="6" id="KW-1185">Reference proteome</keyword>
<evidence type="ECO:0000256" key="3">
    <source>
        <dbReference type="PROSITE-ProRule" id="PRU00339"/>
    </source>
</evidence>